<keyword evidence="3" id="KW-0805">Transcription regulation</keyword>
<evidence type="ECO:0000313" key="9">
    <source>
        <dbReference type="Proteomes" id="UP001153636"/>
    </source>
</evidence>
<organism evidence="8 9">
    <name type="scientific">Psylliodes chrysocephalus</name>
    <dbReference type="NCBI Taxonomy" id="3402493"/>
    <lineage>
        <taxon>Eukaryota</taxon>
        <taxon>Metazoa</taxon>
        <taxon>Ecdysozoa</taxon>
        <taxon>Arthropoda</taxon>
        <taxon>Hexapoda</taxon>
        <taxon>Insecta</taxon>
        <taxon>Pterygota</taxon>
        <taxon>Neoptera</taxon>
        <taxon>Endopterygota</taxon>
        <taxon>Coleoptera</taxon>
        <taxon>Polyphaga</taxon>
        <taxon>Cucujiformia</taxon>
        <taxon>Chrysomeloidea</taxon>
        <taxon>Chrysomelidae</taxon>
        <taxon>Galerucinae</taxon>
        <taxon>Alticini</taxon>
        <taxon>Psylliodes</taxon>
    </lineage>
</organism>
<dbReference type="AlphaFoldDB" id="A0A9P0CH42"/>
<feature type="region of interest" description="Disordered" evidence="6">
    <location>
        <begin position="194"/>
        <end position="235"/>
    </location>
</feature>
<protein>
    <recommendedName>
        <fullName evidence="2">Regulatory protein zeste</fullName>
    </recommendedName>
</protein>
<proteinExistence type="predicted"/>
<evidence type="ECO:0000256" key="2">
    <source>
        <dbReference type="ARBA" id="ARBA00016807"/>
    </source>
</evidence>
<dbReference type="EMBL" id="OV651824">
    <property type="protein sequence ID" value="CAH1102134.1"/>
    <property type="molecule type" value="Genomic_DNA"/>
</dbReference>
<dbReference type="Pfam" id="PF13873">
    <property type="entry name" value="Myb_DNA-bind_5"/>
    <property type="match status" value="1"/>
</dbReference>
<keyword evidence="9" id="KW-1185">Reference proteome</keyword>
<evidence type="ECO:0000256" key="5">
    <source>
        <dbReference type="ARBA" id="ARBA00025466"/>
    </source>
</evidence>
<dbReference type="Proteomes" id="UP001153636">
    <property type="component" value="Chromosome 12"/>
</dbReference>
<evidence type="ECO:0000256" key="3">
    <source>
        <dbReference type="ARBA" id="ARBA00023015"/>
    </source>
</evidence>
<feature type="compositionally biased region" description="Polar residues" evidence="6">
    <location>
        <begin position="223"/>
        <end position="234"/>
    </location>
</feature>
<comment type="function">
    <text evidence="5">Involved in transvection phenomena (= synapsis-dependent gene expression), where the synaptic pairing of chromosomes carrying genes with which zeste interacts influences the expression of these genes. Zeste binds to DNA and stimulates transcription from a nearby promoter.</text>
</comment>
<feature type="domain" description="Myb/SANT-like DNA-binding" evidence="7">
    <location>
        <begin position="9"/>
        <end position="83"/>
    </location>
</feature>
<evidence type="ECO:0000256" key="6">
    <source>
        <dbReference type="SAM" id="MobiDB-lite"/>
    </source>
</evidence>
<feature type="compositionally biased region" description="Acidic residues" evidence="6">
    <location>
        <begin position="206"/>
        <end position="216"/>
    </location>
</feature>
<reference evidence="8" key="1">
    <citation type="submission" date="2022-01" db="EMBL/GenBank/DDBJ databases">
        <authorList>
            <person name="King R."/>
        </authorList>
    </citation>
    <scope>NUCLEOTIDE SEQUENCE</scope>
</reference>
<evidence type="ECO:0000259" key="7">
    <source>
        <dbReference type="Pfam" id="PF13873"/>
    </source>
</evidence>
<evidence type="ECO:0000256" key="4">
    <source>
        <dbReference type="ARBA" id="ARBA00023163"/>
    </source>
</evidence>
<dbReference type="InterPro" id="IPR028002">
    <property type="entry name" value="Myb_DNA-bind_5"/>
</dbReference>
<name>A0A9P0CH42_9CUCU</name>
<sequence>MSDFGKRKRESNFSANEKQLLVSIISKYAHIIEDKKTDRTSMDTKNEAWKCIETEFNSSNADGIYRKAERLKKFFCNKKHDIRILKAEKAKLGYLEANVLDNDEHVMDTEIIKTFYDNEKKKVKKNNIEEKKFLNKTGCGKLPIRKLDDTEDVMLSIMNKKTIYGLTPHQFDSDNVSTPKIQVNENVEFEYLEVENNENQHSNYESDMDDDEEDNNCENKSNQSSKTPVRQNKSCSRRRPTEFVKVLSSSLFAEKYDLLLDRRLILSEKLIEELEEERVFKRKERKLKLELLQLEIVEKKQKK</sequence>
<dbReference type="OrthoDB" id="6134189at2759"/>
<gene>
    <name evidence="8" type="ORF">PSYICH_LOCUS3244</name>
</gene>
<accession>A0A9P0CH42</accession>
<keyword evidence="4" id="KW-0804">Transcription</keyword>
<evidence type="ECO:0000256" key="1">
    <source>
        <dbReference type="ARBA" id="ARBA00011764"/>
    </source>
</evidence>
<evidence type="ECO:0000313" key="8">
    <source>
        <dbReference type="EMBL" id="CAH1102134.1"/>
    </source>
</evidence>
<comment type="subunit">
    <text evidence="1">Self-associates forming complexes of several hundred monomers.</text>
</comment>